<dbReference type="Proteomes" id="UP000485058">
    <property type="component" value="Unassembled WGS sequence"/>
</dbReference>
<evidence type="ECO:0000313" key="3">
    <source>
        <dbReference type="Proteomes" id="UP000485058"/>
    </source>
</evidence>
<feature type="region of interest" description="Disordered" evidence="1">
    <location>
        <begin position="17"/>
        <end position="123"/>
    </location>
</feature>
<feature type="compositionally biased region" description="Gly residues" evidence="1">
    <location>
        <begin position="52"/>
        <end position="64"/>
    </location>
</feature>
<dbReference type="AlphaFoldDB" id="A0A6A0A5E4"/>
<accession>A0A6A0A5E4</accession>
<dbReference type="EMBL" id="BLLF01003586">
    <property type="protein sequence ID" value="GFH27708.1"/>
    <property type="molecule type" value="Genomic_DNA"/>
</dbReference>
<evidence type="ECO:0000313" key="2">
    <source>
        <dbReference type="EMBL" id="GFH27708.1"/>
    </source>
</evidence>
<reference evidence="2 3" key="1">
    <citation type="submission" date="2020-02" db="EMBL/GenBank/DDBJ databases">
        <title>Draft genome sequence of Haematococcus lacustris strain NIES-144.</title>
        <authorList>
            <person name="Morimoto D."/>
            <person name="Nakagawa S."/>
            <person name="Yoshida T."/>
            <person name="Sawayama S."/>
        </authorList>
    </citation>
    <scope>NUCLEOTIDE SEQUENCE [LARGE SCALE GENOMIC DNA]</scope>
    <source>
        <strain evidence="2 3">NIES-144</strain>
    </source>
</reference>
<protein>
    <submittedName>
        <fullName evidence="2">Uncharacterized protein</fullName>
    </submittedName>
</protein>
<feature type="compositionally biased region" description="Low complexity" evidence="1">
    <location>
        <begin position="18"/>
        <end position="46"/>
    </location>
</feature>
<name>A0A6A0A5E4_HAELA</name>
<gene>
    <name evidence="2" type="ORF">HaLaN_26078</name>
</gene>
<feature type="compositionally biased region" description="Polar residues" evidence="1">
    <location>
        <begin position="114"/>
        <end position="123"/>
    </location>
</feature>
<sequence length="123" mass="12355">MARIQNELADVRRQMEDALAVSSSQSMSSSLGHAASAPSLAASWAGGRHGETGGGGRAVGGLGSRAGQEDGGSPPQAPSPFAAQDHQGQEQQGTHSAANLDEQQQRVPGLGQAGQPQTQAEGS</sequence>
<feature type="compositionally biased region" description="Polar residues" evidence="1">
    <location>
        <begin position="89"/>
        <end position="106"/>
    </location>
</feature>
<comment type="caution">
    <text evidence="2">The sequence shown here is derived from an EMBL/GenBank/DDBJ whole genome shotgun (WGS) entry which is preliminary data.</text>
</comment>
<evidence type="ECO:0000256" key="1">
    <source>
        <dbReference type="SAM" id="MobiDB-lite"/>
    </source>
</evidence>
<feature type="non-terminal residue" evidence="2">
    <location>
        <position position="1"/>
    </location>
</feature>
<proteinExistence type="predicted"/>
<organism evidence="2 3">
    <name type="scientific">Haematococcus lacustris</name>
    <name type="common">Green alga</name>
    <name type="synonym">Haematococcus pluvialis</name>
    <dbReference type="NCBI Taxonomy" id="44745"/>
    <lineage>
        <taxon>Eukaryota</taxon>
        <taxon>Viridiplantae</taxon>
        <taxon>Chlorophyta</taxon>
        <taxon>core chlorophytes</taxon>
        <taxon>Chlorophyceae</taxon>
        <taxon>CS clade</taxon>
        <taxon>Chlamydomonadales</taxon>
        <taxon>Haematococcaceae</taxon>
        <taxon>Haematococcus</taxon>
    </lineage>
</organism>
<keyword evidence="3" id="KW-1185">Reference proteome</keyword>